<reference evidence="5" key="1">
    <citation type="submission" date="2016-06" db="EMBL/GenBank/DDBJ databases">
        <title>Identification of putative biosynthetic pathways for the production of bioactive secondary metabolites by the marine actinomycete Kocuria kristinae RUTW2-3.</title>
        <authorList>
            <person name="Waterworth S.C."/>
            <person name="Walmsley T.A."/>
            <person name="Matongo T."/>
            <person name="Davies-Coleman M.T."/>
            <person name="Dorrington R.A."/>
        </authorList>
    </citation>
    <scope>NUCLEOTIDE SEQUENCE [LARGE SCALE GENOMIC DNA]</scope>
    <source>
        <strain evidence="5">RUTW2-3</strain>
    </source>
</reference>
<dbReference type="Proteomes" id="UP000053171">
    <property type="component" value="Unassembled WGS sequence"/>
</dbReference>
<evidence type="ECO:0000313" key="5">
    <source>
        <dbReference type="EMBL" id="OAX51974.1"/>
    </source>
</evidence>
<proteinExistence type="predicted"/>
<comment type="caution">
    <text evidence="5">The sequence shown here is derived from an EMBL/GenBank/DDBJ whole genome shotgun (WGS) entry which is preliminary data.</text>
</comment>
<feature type="domain" description="Glycosyltransferase subfamily 4-like N-terminal" evidence="4">
    <location>
        <begin position="57"/>
        <end position="176"/>
    </location>
</feature>
<keyword evidence="6" id="KW-1185">Reference proteome</keyword>
<dbReference type="RefSeq" id="WP_064725346.1">
    <property type="nucleotide sequence ID" value="NZ_JADPWM010000014.1"/>
</dbReference>
<dbReference type="Pfam" id="PF00534">
    <property type="entry name" value="Glycos_transf_1"/>
    <property type="match status" value="1"/>
</dbReference>
<evidence type="ECO:0000259" key="4">
    <source>
        <dbReference type="Pfam" id="PF13439"/>
    </source>
</evidence>
<evidence type="ECO:0000313" key="6">
    <source>
        <dbReference type="Proteomes" id="UP000053171"/>
    </source>
</evidence>
<evidence type="ECO:0000256" key="1">
    <source>
        <dbReference type="ARBA" id="ARBA00022676"/>
    </source>
</evidence>
<dbReference type="CDD" id="cd03809">
    <property type="entry name" value="GT4_MtfB-like"/>
    <property type="match status" value="1"/>
</dbReference>
<dbReference type="Gene3D" id="3.40.50.2000">
    <property type="entry name" value="Glycogen Phosphorylase B"/>
    <property type="match status" value="2"/>
</dbReference>
<feature type="domain" description="Glycosyl transferase family 1" evidence="3">
    <location>
        <begin position="195"/>
        <end position="329"/>
    </location>
</feature>
<dbReference type="InterPro" id="IPR001296">
    <property type="entry name" value="Glyco_trans_1"/>
</dbReference>
<dbReference type="PANTHER" id="PTHR46401:SF8">
    <property type="entry name" value="BLL6006 PROTEIN"/>
    <property type="match status" value="1"/>
</dbReference>
<sequence>MRLLVDARYVRPVHDGISRYTAGLLHAVDALIRTGQTPGLRVAMLISDPAQRKQLPELPTVRGFSPTGPLEPLSALRINRLRPDVVFSPMQTIGTWGRDYAQILTLHDLIYYAHPQPPGFLPAPVRLGWRLFHRSYAPQRWLLNRADAVVTVSDTTAGLMDEHRLTRRPVTVVPNAAPDGVLLDPLEARTRARGRGTDLLYMGSAMPYKGVERLIAGVDRLPGYRLHLLSRYPEARRRELAALIRHPDRVVFHDGIAEPEYRELLRTARALVSASRAEGFGLPVVEAQAQGVPVVLSDIPIFREVAPHGLHVDFEDPQAFPAAVRSLEDPRVRTELAARGVADAARYSWEASARTLVELAERVSRARRAGGSGSPART</sequence>
<dbReference type="AlphaFoldDB" id="A0A199NSA8"/>
<organism evidence="5 6">
    <name type="scientific">Rothia kristinae</name>
    <dbReference type="NCBI Taxonomy" id="37923"/>
    <lineage>
        <taxon>Bacteria</taxon>
        <taxon>Bacillati</taxon>
        <taxon>Actinomycetota</taxon>
        <taxon>Actinomycetes</taxon>
        <taxon>Micrococcales</taxon>
        <taxon>Micrococcaceae</taxon>
        <taxon>Rothia</taxon>
    </lineage>
</organism>
<keyword evidence="1 5" id="KW-0328">Glycosyltransferase</keyword>
<evidence type="ECO:0000256" key="2">
    <source>
        <dbReference type="ARBA" id="ARBA00022679"/>
    </source>
</evidence>
<name>A0A199NSA8_9MICC</name>
<dbReference type="InterPro" id="IPR028098">
    <property type="entry name" value="Glyco_trans_4-like_N"/>
</dbReference>
<keyword evidence="2" id="KW-0808">Transferase</keyword>
<dbReference type="PANTHER" id="PTHR46401">
    <property type="entry name" value="GLYCOSYLTRANSFERASE WBBK-RELATED"/>
    <property type="match status" value="1"/>
</dbReference>
<dbReference type="Pfam" id="PF13439">
    <property type="entry name" value="Glyco_transf_4"/>
    <property type="match status" value="1"/>
</dbReference>
<accession>A0A199NSA8</accession>
<dbReference type="SUPFAM" id="SSF53756">
    <property type="entry name" value="UDP-Glycosyltransferase/glycogen phosphorylase"/>
    <property type="match status" value="1"/>
</dbReference>
<dbReference type="EMBL" id="LJBJ02000009">
    <property type="protein sequence ID" value="OAX51974.1"/>
    <property type="molecule type" value="Genomic_DNA"/>
</dbReference>
<protein>
    <submittedName>
        <fullName evidence="5">Mannosyltransferase</fullName>
    </submittedName>
</protein>
<evidence type="ECO:0000259" key="3">
    <source>
        <dbReference type="Pfam" id="PF00534"/>
    </source>
</evidence>
<gene>
    <name evidence="5" type="ORF">AN277_0205660</name>
</gene>
<dbReference type="GO" id="GO:0016757">
    <property type="term" value="F:glycosyltransferase activity"/>
    <property type="evidence" value="ECO:0007669"/>
    <property type="project" value="UniProtKB-KW"/>
</dbReference>